<evidence type="ECO:0000256" key="1">
    <source>
        <dbReference type="ARBA" id="ARBA00022714"/>
    </source>
</evidence>
<gene>
    <name evidence="6" type="ORF">SKC35_01335</name>
</gene>
<evidence type="ECO:0000259" key="5">
    <source>
        <dbReference type="PROSITE" id="PS51296"/>
    </source>
</evidence>
<reference evidence="6 7" key="1">
    <citation type="submission" date="2024-03" db="EMBL/GenBank/DDBJ databases">
        <title>Aquirufa genome sequencing.</title>
        <authorList>
            <person name="Pitt A."/>
            <person name="Hahn M.W."/>
        </authorList>
    </citation>
    <scope>NUCLEOTIDE SEQUENCE [LARGE SCALE GENOMIC DNA]</scope>
    <source>
        <strain evidence="6 7">KTFRIE-69F</strain>
    </source>
</reference>
<keyword evidence="3" id="KW-0408">Iron</keyword>
<dbReference type="RefSeq" id="WP_377977709.1">
    <property type="nucleotide sequence ID" value="NZ_JBBKXY010000001.1"/>
</dbReference>
<comment type="caution">
    <text evidence="6">The sequence shown here is derived from an EMBL/GenBank/DDBJ whole genome shotgun (WGS) entry which is preliminary data.</text>
</comment>
<keyword evidence="7" id="KW-1185">Reference proteome</keyword>
<keyword evidence="4" id="KW-0411">Iron-sulfur</keyword>
<name>A0ABW6D2Q3_9BACT</name>
<dbReference type="PROSITE" id="PS51296">
    <property type="entry name" value="RIESKE"/>
    <property type="match status" value="1"/>
</dbReference>
<dbReference type="Pfam" id="PF00355">
    <property type="entry name" value="Rieske"/>
    <property type="match status" value="1"/>
</dbReference>
<accession>A0ABW6D2Q3</accession>
<dbReference type="Gene3D" id="2.102.10.10">
    <property type="entry name" value="Rieske [2Fe-2S] iron-sulphur domain"/>
    <property type="match status" value="1"/>
</dbReference>
<dbReference type="InterPro" id="IPR017941">
    <property type="entry name" value="Rieske_2Fe-2S"/>
</dbReference>
<dbReference type="SUPFAM" id="SSF50022">
    <property type="entry name" value="ISP domain"/>
    <property type="match status" value="1"/>
</dbReference>
<feature type="domain" description="Rieske" evidence="5">
    <location>
        <begin position="99"/>
        <end position="190"/>
    </location>
</feature>
<keyword evidence="2" id="KW-0479">Metal-binding</keyword>
<keyword evidence="1" id="KW-0001">2Fe-2S</keyword>
<evidence type="ECO:0000256" key="3">
    <source>
        <dbReference type="ARBA" id="ARBA00023004"/>
    </source>
</evidence>
<dbReference type="PROSITE" id="PS51257">
    <property type="entry name" value="PROKAR_LIPOPROTEIN"/>
    <property type="match status" value="1"/>
</dbReference>
<evidence type="ECO:0000256" key="4">
    <source>
        <dbReference type="ARBA" id="ARBA00023014"/>
    </source>
</evidence>
<evidence type="ECO:0000313" key="7">
    <source>
        <dbReference type="Proteomes" id="UP001598112"/>
    </source>
</evidence>
<dbReference type="EMBL" id="JBBKXY010000001">
    <property type="protein sequence ID" value="MFD3292320.1"/>
    <property type="molecule type" value="Genomic_DNA"/>
</dbReference>
<evidence type="ECO:0000313" key="6">
    <source>
        <dbReference type="EMBL" id="MFD3292320.1"/>
    </source>
</evidence>
<proteinExistence type="predicted"/>
<protein>
    <submittedName>
        <fullName evidence="6">Rieske 2Fe-2S domain-containing protein</fullName>
    </submittedName>
</protein>
<organism evidence="6 7">
    <name type="scientific">Aquirufa originis</name>
    <dbReference type="NCBI Taxonomy" id="3096514"/>
    <lineage>
        <taxon>Bacteria</taxon>
        <taxon>Pseudomonadati</taxon>
        <taxon>Bacteroidota</taxon>
        <taxon>Cytophagia</taxon>
        <taxon>Cytophagales</taxon>
        <taxon>Flectobacillaceae</taxon>
        <taxon>Aquirufa</taxon>
    </lineage>
</organism>
<dbReference type="Proteomes" id="UP001598112">
    <property type="component" value="Unassembled WGS sequence"/>
</dbReference>
<dbReference type="InterPro" id="IPR036922">
    <property type="entry name" value="Rieske_2Fe-2S_sf"/>
</dbReference>
<evidence type="ECO:0000256" key="2">
    <source>
        <dbReference type="ARBA" id="ARBA00022723"/>
    </source>
</evidence>
<sequence length="192" mass="20414">MKNEKYSRYEFLRKMGFSGAALMAVVSACTVKKDAILDSLIVNSKGQPVVSLDSTNAAPVVEHPTTTTGPSTVTTTNLSGLITTDQLNTITSFLVKVDLTAAAATTLKTNGGYVIVNGSIVVANVSNGQYVAAQNLCTHQPRQRIIFNQNEFYCTDHGARFSLTGTGLNTLGSRGLTVYRTANDGKTLVVFA</sequence>